<dbReference type="Pfam" id="PF00583">
    <property type="entry name" value="Acetyltransf_1"/>
    <property type="match status" value="1"/>
</dbReference>
<accession>A0A1X4GKE4</accession>
<sequence>MTPTIRRLRRGDVRPLVEDLWLPFAREMARLADRNALADDVDLVAAGVEHRRDKLDDDEAVTWVAVADGETGDDARLVGYAAASPESSAPVFAAGDRLHVSELYVRPPRRGEGIGRRLLDRARGAAADRGCERVTLDVDVENESARGFYEECGFESARIRMAADTASDAD</sequence>
<reference evidence="2 3" key="1">
    <citation type="submission" date="2017-04" db="EMBL/GenBank/DDBJ databases">
        <title>MLSA of the genus Halorubrum.</title>
        <authorList>
            <person name="De La Haba R."/>
            <person name="Sanchez-Porro C."/>
            <person name="Infante-Dominguez C."/>
            <person name="Ventosa A."/>
        </authorList>
    </citation>
    <scope>NUCLEOTIDE SEQUENCE [LARGE SCALE GENOMIC DNA]</scope>
    <source>
        <strain evidence="2 3">DSM 17463</strain>
    </source>
</reference>
<dbReference type="InterPro" id="IPR000182">
    <property type="entry name" value="GNAT_dom"/>
</dbReference>
<feature type="domain" description="N-acetyltransferase" evidence="1">
    <location>
        <begin position="3"/>
        <end position="170"/>
    </location>
</feature>
<dbReference type="PROSITE" id="PS51186">
    <property type="entry name" value="GNAT"/>
    <property type="match status" value="1"/>
</dbReference>
<comment type="caution">
    <text evidence="2">The sequence shown here is derived from an EMBL/GenBank/DDBJ whole genome shotgun (WGS) entry which is preliminary data.</text>
</comment>
<dbReference type="RefSeq" id="WP_049931326.1">
    <property type="nucleotide sequence ID" value="NZ_ATXS01000004.1"/>
</dbReference>
<dbReference type="STRING" id="1121945.GCA_000421805_01514"/>
<evidence type="ECO:0000313" key="2">
    <source>
        <dbReference type="EMBL" id="OSO97671.1"/>
    </source>
</evidence>
<dbReference type="SUPFAM" id="SSF55729">
    <property type="entry name" value="Acyl-CoA N-acyltransferases (Nat)"/>
    <property type="match status" value="1"/>
</dbReference>
<gene>
    <name evidence="2" type="ORF">B9H04_11880</name>
</gene>
<evidence type="ECO:0000259" key="1">
    <source>
        <dbReference type="PROSITE" id="PS51186"/>
    </source>
</evidence>
<dbReference type="EMBL" id="NEDJ01000043">
    <property type="protein sequence ID" value="OSO97671.1"/>
    <property type="molecule type" value="Genomic_DNA"/>
</dbReference>
<name>A0A1X4GKE4_HALEZ</name>
<dbReference type="InterPro" id="IPR050276">
    <property type="entry name" value="MshD_Acetyltransferase"/>
</dbReference>
<dbReference type="PANTHER" id="PTHR43617">
    <property type="entry name" value="L-AMINO ACID N-ACETYLTRANSFERASE"/>
    <property type="match status" value="1"/>
</dbReference>
<dbReference type="eggNOG" id="arCOG00826">
    <property type="taxonomic scope" value="Archaea"/>
</dbReference>
<organism evidence="2 3">
    <name type="scientific">Halorubrum ezzemoulense DSM 17463</name>
    <dbReference type="NCBI Taxonomy" id="1121945"/>
    <lineage>
        <taxon>Archaea</taxon>
        <taxon>Methanobacteriati</taxon>
        <taxon>Methanobacteriota</taxon>
        <taxon>Stenosarchaea group</taxon>
        <taxon>Halobacteria</taxon>
        <taxon>Halobacteriales</taxon>
        <taxon>Haloferacaceae</taxon>
        <taxon>Halorubrum</taxon>
    </lineage>
</organism>
<protein>
    <submittedName>
        <fullName evidence="2">GNAT family N-acetyltransferase</fullName>
    </submittedName>
</protein>
<proteinExistence type="predicted"/>
<dbReference type="Proteomes" id="UP000193587">
    <property type="component" value="Unassembled WGS sequence"/>
</dbReference>
<dbReference type="InterPro" id="IPR016181">
    <property type="entry name" value="Acyl_CoA_acyltransferase"/>
</dbReference>
<keyword evidence="2" id="KW-0808">Transferase</keyword>
<dbReference type="CDD" id="cd04301">
    <property type="entry name" value="NAT_SF"/>
    <property type="match status" value="1"/>
</dbReference>
<evidence type="ECO:0000313" key="3">
    <source>
        <dbReference type="Proteomes" id="UP000193587"/>
    </source>
</evidence>
<dbReference type="GO" id="GO:0016747">
    <property type="term" value="F:acyltransferase activity, transferring groups other than amino-acyl groups"/>
    <property type="evidence" value="ECO:0007669"/>
    <property type="project" value="InterPro"/>
</dbReference>
<dbReference type="AlphaFoldDB" id="A0A1X4GKE4"/>
<dbReference type="Gene3D" id="3.40.630.30">
    <property type="match status" value="1"/>
</dbReference>